<organism evidence="1 2">
    <name type="scientific">Algoriphagus machipongonensis</name>
    <dbReference type="NCBI Taxonomy" id="388413"/>
    <lineage>
        <taxon>Bacteria</taxon>
        <taxon>Pseudomonadati</taxon>
        <taxon>Bacteroidota</taxon>
        <taxon>Cytophagia</taxon>
        <taxon>Cytophagales</taxon>
        <taxon>Cyclobacteriaceae</taxon>
        <taxon>Algoriphagus</taxon>
    </lineage>
</organism>
<gene>
    <name evidence="1" type="ORF">ALPR1_02500</name>
</gene>
<dbReference type="PROSITE" id="PS51257">
    <property type="entry name" value="PROKAR_LIPOPROTEIN"/>
    <property type="match status" value="1"/>
</dbReference>
<reference evidence="1 2" key="1">
    <citation type="journal article" date="2011" name="J. Bacteriol.">
        <title>Complete genome sequence of Algoriphagus sp. PR1, bacterial prey of a colony-forming choanoflagellate.</title>
        <authorList>
            <person name="Alegado R.A."/>
            <person name="Ferriera S."/>
            <person name="Nusbaum C."/>
            <person name="Young S.K."/>
            <person name="Zeng Q."/>
            <person name="Imamovic A."/>
            <person name="Fairclough S.R."/>
            <person name="King N."/>
        </authorList>
    </citation>
    <scope>NUCLEOTIDE SEQUENCE [LARGE SCALE GENOMIC DNA]</scope>
    <source>
        <strain evidence="1 2">PR1</strain>
    </source>
</reference>
<dbReference type="HOGENOM" id="CLU_126586_0_0_10"/>
<dbReference type="AlphaFoldDB" id="A3HVA3"/>
<name>A3HVA3_9BACT</name>
<comment type="caution">
    <text evidence="1">The sequence shown here is derived from an EMBL/GenBank/DDBJ whole genome shotgun (WGS) entry which is preliminary data.</text>
</comment>
<dbReference type="RefSeq" id="WP_008198161.1">
    <property type="nucleotide sequence ID" value="NZ_CM001023.1"/>
</dbReference>
<evidence type="ECO:0000313" key="1">
    <source>
        <dbReference type="EMBL" id="EAZ82075.1"/>
    </source>
</evidence>
<accession>A3HVA3</accession>
<proteinExistence type="predicted"/>
<keyword evidence="2" id="KW-1185">Reference proteome</keyword>
<dbReference type="Proteomes" id="UP000003919">
    <property type="component" value="Unassembled WGS sequence"/>
</dbReference>
<evidence type="ECO:0008006" key="3">
    <source>
        <dbReference type="Google" id="ProtNLM"/>
    </source>
</evidence>
<dbReference type="OrthoDB" id="794403at2"/>
<evidence type="ECO:0000313" key="2">
    <source>
        <dbReference type="Proteomes" id="UP000003919"/>
    </source>
</evidence>
<protein>
    <recommendedName>
        <fullName evidence="3">Lipoprotein</fullName>
    </recommendedName>
</protein>
<sequence>MKGHYTLFFVALLLVACNGVKKDSPIEEAFSPESERDLNINCFQYVNDQDTIKLSTEIDGTSVTGTLDYLFYEKDKTFGTIQGEVRDNLLIAEYNYLAEGDSSTRQVVFKKTTEGWEEGFGEMKVVDGVPVQVNLDSLDYSNSYELSPVPCDL</sequence>
<dbReference type="EMBL" id="AAXU02000001">
    <property type="protein sequence ID" value="EAZ82075.1"/>
    <property type="molecule type" value="Genomic_DNA"/>
</dbReference>
<dbReference type="eggNOG" id="ENOG5032YX9">
    <property type="taxonomic scope" value="Bacteria"/>
</dbReference>